<gene>
    <name evidence="6" type="ORF">BD410DRAFT_894962</name>
</gene>
<feature type="region of interest" description="Disordered" evidence="4">
    <location>
        <begin position="359"/>
        <end position="410"/>
    </location>
</feature>
<keyword evidence="7" id="KW-1185">Reference proteome</keyword>
<dbReference type="InterPro" id="IPR002893">
    <property type="entry name" value="Znf_MYND"/>
</dbReference>
<dbReference type="EMBL" id="ML170160">
    <property type="protein sequence ID" value="TDL27065.1"/>
    <property type="molecule type" value="Genomic_DNA"/>
</dbReference>
<sequence length="526" mass="57145">MMSDTADSKSAACSQTAVQSQYSLSGACDNNFGLPAHLVVNDTGSAAGSAVFTTDQSLSVLRYHTRCHTPSESLSRIESGFALICLAPSADVTAAANATAKATQTANVNAHRGFFISHCSACDQAFYCSASCLRFDARKHALACGALKKLRGWAKDRHVASVPKLIILVLAERKWGIISNSGSGPRSEPSSAAVRRRDNVGDPAGVITEDEVDCGDNEADKIRLTYLKRLGYSFGHDLNLEEGQSEDDKEGDEDCIARRTFQDVMALQSHVASWPVEDARDWEQHASFTMSLFDRSPDHFPDQWTFEDLLNLASRIESTGFGCFSEDMKVEDMCGGEMRNGLRSLQPADHLHLDVDLGDNDNPSPVNTRKPSSSICFARGEPAPGSASVEVDESRTLRQSQEPRGGRAHTSCQVTQACATRTEIAPKFEMVGWMLPEPGPGPARALALMVNRFSGRRFFHPGREVSIGLQQPRSARRSALLSEYYFECGCARCVREEGEKAAGGKREKEGKGQDEGEAGCQAESRS</sequence>
<accession>A0A4Y7QI04</accession>
<keyword evidence="2" id="KW-0863">Zinc-finger</keyword>
<evidence type="ECO:0000313" key="6">
    <source>
        <dbReference type="EMBL" id="TDL27065.1"/>
    </source>
</evidence>
<reference evidence="6 7" key="1">
    <citation type="submission" date="2018-06" db="EMBL/GenBank/DDBJ databases">
        <title>A transcriptomic atlas of mushroom development highlights an independent origin of complex multicellularity.</title>
        <authorList>
            <consortium name="DOE Joint Genome Institute"/>
            <person name="Krizsan K."/>
            <person name="Almasi E."/>
            <person name="Merenyi Z."/>
            <person name="Sahu N."/>
            <person name="Viragh M."/>
            <person name="Koszo T."/>
            <person name="Mondo S."/>
            <person name="Kiss B."/>
            <person name="Balint B."/>
            <person name="Kues U."/>
            <person name="Barry K."/>
            <person name="Hegedus J.C."/>
            <person name="Henrissat B."/>
            <person name="Johnson J."/>
            <person name="Lipzen A."/>
            <person name="Ohm R."/>
            <person name="Nagy I."/>
            <person name="Pangilinan J."/>
            <person name="Yan J."/>
            <person name="Xiong Y."/>
            <person name="Grigoriev I.V."/>
            <person name="Hibbett D.S."/>
            <person name="Nagy L.G."/>
        </authorList>
    </citation>
    <scope>NUCLEOTIDE SEQUENCE [LARGE SCALE GENOMIC DNA]</scope>
    <source>
        <strain evidence="6 7">SZMC22713</strain>
    </source>
</reference>
<dbReference type="PANTHER" id="PTHR12197">
    <property type="entry name" value="HISTONE-LYSINE N-METHYLTRANSFERASE SMYD"/>
    <property type="match status" value="1"/>
</dbReference>
<feature type="region of interest" description="Disordered" evidence="4">
    <location>
        <begin position="497"/>
        <end position="526"/>
    </location>
</feature>
<dbReference type="AlphaFoldDB" id="A0A4Y7QI04"/>
<dbReference type="Proteomes" id="UP000294933">
    <property type="component" value="Unassembled WGS sequence"/>
</dbReference>
<evidence type="ECO:0000256" key="3">
    <source>
        <dbReference type="ARBA" id="ARBA00022833"/>
    </source>
</evidence>
<dbReference type="Gene3D" id="6.10.140.2220">
    <property type="match status" value="1"/>
</dbReference>
<dbReference type="InterPro" id="IPR050869">
    <property type="entry name" value="H3K4_H4K5_MeTrfase"/>
</dbReference>
<feature type="domain" description="MYND-type" evidence="5">
    <location>
        <begin position="117"/>
        <end position="144"/>
    </location>
</feature>
<feature type="region of interest" description="Disordered" evidence="4">
    <location>
        <begin position="180"/>
        <end position="202"/>
    </location>
</feature>
<protein>
    <recommendedName>
        <fullName evidence="5">MYND-type domain-containing protein</fullName>
    </recommendedName>
</protein>
<dbReference type="Pfam" id="PF01753">
    <property type="entry name" value="zf-MYND"/>
    <property type="match status" value="1"/>
</dbReference>
<feature type="compositionally biased region" description="Basic and acidic residues" evidence="4">
    <location>
        <begin position="497"/>
        <end position="514"/>
    </location>
</feature>
<organism evidence="6 7">
    <name type="scientific">Rickenella mellea</name>
    <dbReference type="NCBI Taxonomy" id="50990"/>
    <lineage>
        <taxon>Eukaryota</taxon>
        <taxon>Fungi</taxon>
        <taxon>Dikarya</taxon>
        <taxon>Basidiomycota</taxon>
        <taxon>Agaricomycotina</taxon>
        <taxon>Agaricomycetes</taxon>
        <taxon>Hymenochaetales</taxon>
        <taxon>Rickenellaceae</taxon>
        <taxon>Rickenella</taxon>
    </lineage>
</organism>
<keyword evidence="1" id="KW-0479">Metal-binding</keyword>
<dbReference type="SUPFAM" id="SSF144232">
    <property type="entry name" value="HIT/MYND zinc finger-like"/>
    <property type="match status" value="1"/>
</dbReference>
<evidence type="ECO:0000256" key="1">
    <source>
        <dbReference type="ARBA" id="ARBA00022723"/>
    </source>
</evidence>
<dbReference type="InterPro" id="IPR011990">
    <property type="entry name" value="TPR-like_helical_dom_sf"/>
</dbReference>
<dbReference type="VEuPathDB" id="FungiDB:BD410DRAFT_894962"/>
<dbReference type="PANTHER" id="PTHR12197:SF251">
    <property type="entry name" value="EG:BACR7C10.4 PROTEIN"/>
    <property type="match status" value="1"/>
</dbReference>
<proteinExistence type="predicted"/>
<dbReference type="GO" id="GO:0005634">
    <property type="term" value="C:nucleus"/>
    <property type="evidence" value="ECO:0007669"/>
    <property type="project" value="TreeGrafter"/>
</dbReference>
<dbReference type="OrthoDB" id="5945798at2759"/>
<feature type="compositionally biased region" description="Polar residues" evidence="4">
    <location>
        <begin position="361"/>
        <end position="375"/>
    </location>
</feature>
<evidence type="ECO:0000256" key="2">
    <source>
        <dbReference type="ARBA" id="ARBA00022771"/>
    </source>
</evidence>
<dbReference type="GO" id="GO:0008270">
    <property type="term" value="F:zinc ion binding"/>
    <property type="evidence" value="ECO:0007669"/>
    <property type="project" value="UniProtKB-KW"/>
</dbReference>
<dbReference type="STRING" id="50990.A0A4Y7QI04"/>
<keyword evidence="3" id="KW-0862">Zinc</keyword>
<dbReference type="Gene3D" id="1.25.40.10">
    <property type="entry name" value="Tetratricopeptide repeat domain"/>
    <property type="match status" value="1"/>
</dbReference>
<evidence type="ECO:0000313" key="7">
    <source>
        <dbReference type="Proteomes" id="UP000294933"/>
    </source>
</evidence>
<name>A0A4Y7QI04_9AGAM</name>
<evidence type="ECO:0000259" key="5">
    <source>
        <dbReference type="Pfam" id="PF01753"/>
    </source>
</evidence>
<evidence type="ECO:0000256" key="4">
    <source>
        <dbReference type="SAM" id="MobiDB-lite"/>
    </source>
</evidence>
<feature type="compositionally biased region" description="Polar residues" evidence="4">
    <location>
        <begin position="180"/>
        <end position="190"/>
    </location>
</feature>